<dbReference type="Proteomes" id="UP001140066">
    <property type="component" value="Unassembled WGS sequence"/>
</dbReference>
<proteinExistence type="predicted"/>
<reference evidence="1" key="1">
    <citation type="submission" date="2022-07" db="EMBL/GenBank/DDBJ databases">
        <title>Phylogenomic reconstructions and comparative analyses of Kickxellomycotina fungi.</title>
        <authorList>
            <person name="Reynolds N.K."/>
            <person name="Stajich J.E."/>
            <person name="Barry K."/>
            <person name="Grigoriev I.V."/>
            <person name="Crous P."/>
            <person name="Smith M.E."/>
        </authorList>
    </citation>
    <scope>NUCLEOTIDE SEQUENCE</scope>
    <source>
        <strain evidence="1">BCRC 34191</strain>
    </source>
</reference>
<protein>
    <submittedName>
        <fullName evidence="1">WD repeat-containing protein 83</fullName>
    </submittedName>
</protein>
<sequence>MAPQIRHRLDYHRGSVNSAIFDASGSYIFTGGQDKTIRLVNSTTGDLIQTYLGHGWGVQGIAVSKDSNSLASCGGTDRAVYLWDVSQAQLTRKLTGHSQHVDCVAISDNGSIIVGGSFDKTVRVWDTRSSNSPQALLQSLDESKDGISSLVLTQTEIIASSIDGHVRTYDIRTGRVLIESFGGQPVVCVRIVGGGKCLLVSSMDGSIQLVDRADGKAMAAFSGHICQSYRIQCDANDSLVASGSEDGLVYVWDVLRGDESGSAKYRLGGHSGIHRHVVHETSLPKPYRIVHQEEDGDDAEDADDMSWVNRGHEEKAKRRIRLKLTVDDRNQIQEVECG</sequence>
<gene>
    <name evidence="1" type="primary">WDR83</name>
    <name evidence="1" type="ORF">GGI18_001467</name>
</gene>
<evidence type="ECO:0000313" key="2">
    <source>
        <dbReference type="Proteomes" id="UP001140066"/>
    </source>
</evidence>
<dbReference type="EMBL" id="JANBUK010000229">
    <property type="protein sequence ID" value="KAJ2790963.1"/>
    <property type="molecule type" value="Genomic_DNA"/>
</dbReference>
<name>A0ACC1KK93_9FUNG</name>
<organism evidence="1 2">
    <name type="scientific">Coemansia linderi</name>
    <dbReference type="NCBI Taxonomy" id="2663919"/>
    <lineage>
        <taxon>Eukaryota</taxon>
        <taxon>Fungi</taxon>
        <taxon>Fungi incertae sedis</taxon>
        <taxon>Zoopagomycota</taxon>
        <taxon>Kickxellomycotina</taxon>
        <taxon>Kickxellomycetes</taxon>
        <taxon>Kickxellales</taxon>
        <taxon>Kickxellaceae</taxon>
        <taxon>Coemansia</taxon>
    </lineage>
</organism>
<keyword evidence="2" id="KW-1185">Reference proteome</keyword>
<evidence type="ECO:0000313" key="1">
    <source>
        <dbReference type="EMBL" id="KAJ2790963.1"/>
    </source>
</evidence>
<accession>A0ACC1KK93</accession>
<comment type="caution">
    <text evidence="1">The sequence shown here is derived from an EMBL/GenBank/DDBJ whole genome shotgun (WGS) entry which is preliminary data.</text>
</comment>